<dbReference type="InterPro" id="IPR011333">
    <property type="entry name" value="SKP1/BTB/POZ_sf"/>
</dbReference>
<sequence length="668" mass="73909">MYSSSSSSSASPPPFARLPPRNPVYSPTTNLAASRSSNPRHDNTTLTPTTTTRRRLNSHLTSSLFPSPACNMAMALSNLPPDYPGEGCKAGEAFTHEWPIFNLTSLKEHVEDRPRSPWSIEREMDEVEVLPPPMRRGIVIGGGWFKLDLARTIPHPHSPKSPLQDIATTVAANDSLIDTLSLYIAALSLDASTVDISYPTTIFVGIKSAYTPTGSRYAGTKYHWQTSADWEFNSVQEFWEVRLPKLSDLLAIPELAAQDAFCICVQISTPQASRPSFTLPKQVIIPKSLINGLKSLVDSTTGDVKLLCLQHTVRSPDLVVRGEVDQSTQPLSRKRVLYAHSDILKEACGYFHDLLTGEFEEAEKARRGDSRHVTVLIDDAEFETVYWLLKFIYTNELVFAPKEDVRVIMDQLRIDPHEINRVLALPRFYGQNEWDYRYLYRQGEEPDELDNIDARTTKSFSSVSTRLSAKSPPPPARSGQASTSPRSTSSTGPVVNKIPTSSTSTPKIPRPSQTGPSVTPSRNRVRASAELPPKKNDKSPLASAASPKSTNRSPYAPRASDPHAHPCPPPGPASALSVYILSHRYRLKTLEALAKDHIVEQLTKETCMPMLLATHRYDSLHAAILDYVIDHWGSVQVTNEFLKSIQEVSAGVWGETGGLVLHGLFCRL</sequence>
<feature type="compositionally biased region" description="Low complexity" evidence="1">
    <location>
        <begin position="482"/>
        <end position="491"/>
    </location>
</feature>
<accession>A0AAD9FTC6</accession>
<dbReference type="PANTHER" id="PTHR24413">
    <property type="entry name" value="SPECKLE-TYPE POZ PROTEIN"/>
    <property type="match status" value="1"/>
</dbReference>
<dbReference type="SUPFAM" id="SSF54695">
    <property type="entry name" value="POZ domain"/>
    <property type="match status" value="1"/>
</dbReference>
<feature type="compositionally biased region" description="Low complexity" evidence="1">
    <location>
        <begin position="539"/>
        <end position="549"/>
    </location>
</feature>
<feature type="region of interest" description="Disordered" evidence="1">
    <location>
        <begin position="460"/>
        <end position="570"/>
    </location>
</feature>
<organism evidence="3 4">
    <name type="scientific">Papiliotrema laurentii</name>
    <name type="common">Cryptococcus laurentii</name>
    <dbReference type="NCBI Taxonomy" id="5418"/>
    <lineage>
        <taxon>Eukaryota</taxon>
        <taxon>Fungi</taxon>
        <taxon>Dikarya</taxon>
        <taxon>Basidiomycota</taxon>
        <taxon>Agaricomycotina</taxon>
        <taxon>Tremellomycetes</taxon>
        <taxon>Tremellales</taxon>
        <taxon>Rhynchogastremaceae</taxon>
        <taxon>Papiliotrema</taxon>
    </lineage>
</organism>
<proteinExistence type="predicted"/>
<gene>
    <name evidence="3" type="ORF">DB88DRAFT_485394</name>
</gene>
<feature type="compositionally biased region" description="Pro residues" evidence="1">
    <location>
        <begin position="11"/>
        <end position="22"/>
    </location>
</feature>
<evidence type="ECO:0000256" key="1">
    <source>
        <dbReference type="SAM" id="MobiDB-lite"/>
    </source>
</evidence>
<reference evidence="3" key="1">
    <citation type="submission" date="2023-02" db="EMBL/GenBank/DDBJ databases">
        <title>Identification and recombinant expression of a fungal hydrolase from Papiliotrema laurentii that hydrolyzes apple cutin and clears colloidal polyester polyurethane.</title>
        <authorList>
            <consortium name="DOE Joint Genome Institute"/>
            <person name="Roman V.A."/>
            <person name="Bojanowski C."/>
            <person name="Crable B.R."/>
            <person name="Wagner D.N."/>
            <person name="Hung C.S."/>
            <person name="Nadeau L.J."/>
            <person name="Schratz L."/>
            <person name="Haridas S."/>
            <person name="Pangilinan J."/>
            <person name="Lipzen A."/>
            <person name="Na H."/>
            <person name="Yan M."/>
            <person name="Ng V."/>
            <person name="Grigoriev I.V."/>
            <person name="Spatafora J.W."/>
            <person name="Barlow D."/>
            <person name="Biffinger J."/>
            <person name="Kelley-Loughnane N."/>
            <person name="Varaljay V.A."/>
            <person name="Crookes-Goodson W.J."/>
        </authorList>
    </citation>
    <scope>NUCLEOTIDE SEQUENCE</scope>
    <source>
        <strain evidence="3">5307AH</strain>
    </source>
</reference>
<feature type="region of interest" description="Disordered" evidence="1">
    <location>
        <begin position="1"/>
        <end position="56"/>
    </location>
</feature>
<comment type="caution">
    <text evidence="3">The sequence shown here is derived from an EMBL/GenBank/DDBJ whole genome shotgun (WGS) entry which is preliminary data.</text>
</comment>
<dbReference type="CDD" id="cd18186">
    <property type="entry name" value="BTB_POZ_ZBTB_KLHL-like"/>
    <property type="match status" value="1"/>
</dbReference>
<dbReference type="Proteomes" id="UP001182556">
    <property type="component" value="Unassembled WGS sequence"/>
</dbReference>
<dbReference type="InterPro" id="IPR000210">
    <property type="entry name" value="BTB/POZ_dom"/>
</dbReference>
<keyword evidence="4" id="KW-1185">Reference proteome</keyword>
<evidence type="ECO:0000313" key="4">
    <source>
        <dbReference type="Proteomes" id="UP001182556"/>
    </source>
</evidence>
<dbReference type="Gene3D" id="3.30.710.10">
    <property type="entry name" value="Potassium Channel Kv1.1, Chain A"/>
    <property type="match status" value="1"/>
</dbReference>
<feature type="compositionally biased region" description="Low complexity" evidence="1">
    <location>
        <begin position="1"/>
        <end position="10"/>
    </location>
</feature>
<dbReference type="Pfam" id="PF00651">
    <property type="entry name" value="BTB"/>
    <property type="match status" value="1"/>
</dbReference>
<dbReference type="EMBL" id="JAODAN010000003">
    <property type="protein sequence ID" value="KAK1925860.1"/>
    <property type="molecule type" value="Genomic_DNA"/>
</dbReference>
<evidence type="ECO:0000313" key="3">
    <source>
        <dbReference type="EMBL" id="KAK1925860.1"/>
    </source>
</evidence>
<protein>
    <recommendedName>
        <fullName evidence="2">BTB domain-containing protein</fullName>
    </recommendedName>
</protein>
<evidence type="ECO:0000259" key="2">
    <source>
        <dbReference type="PROSITE" id="PS50097"/>
    </source>
</evidence>
<feature type="compositionally biased region" description="Polar residues" evidence="1">
    <location>
        <begin position="498"/>
        <end position="522"/>
    </location>
</feature>
<dbReference type="AlphaFoldDB" id="A0AAD9FTC6"/>
<feature type="domain" description="BTB" evidence="2">
    <location>
        <begin position="316"/>
        <end position="401"/>
    </location>
</feature>
<name>A0AAD9FTC6_PAPLA</name>
<dbReference type="PROSITE" id="PS50097">
    <property type="entry name" value="BTB"/>
    <property type="match status" value="1"/>
</dbReference>
<feature type="compositionally biased region" description="Polar residues" evidence="1">
    <location>
        <begin position="25"/>
        <end position="37"/>
    </location>
</feature>